<keyword evidence="14" id="KW-0067">ATP-binding</keyword>
<dbReference type="InterPro" id="IPR023468">
    <property type="entry name" value="Riboflavin_kinase"/>
</dbReference>
<evidence type="ECO:0000313" key="21">
    <source>
        <dbReference type="Proteomes" id="UP000013776"/>
    </source>
</evidence>
<dbReference type="AlphaFoldDB" id="R4XBC7"/>
<dbReference type="GO" id="GO:0005524">
    <property type="term" value="F:ATP binding"/>
    <property type="evidence" value="ECO:0007669"/>
    <property type="project" value="UniProtKB-KW"/>
</dbReference>
<dbReference type="SUPFAM" id="SSF82114">
    <property type="entry name" value="Riboflavin kinase-like"/>
    <property type="match status" value="1"/>
</dbReference>
<dbReference type="InterPro" id="IPR015865">
    <property type="entry name" value="Riboflavin_kinase_bac/euk"/>
</dbReference>
<protein>
    <recommendedName>
        <fullName evidence="6">Riboflavin kinase</fullName>
        <ecNumber evidence="5">2.7.1.26</ecNumber>
    </recommendedName>
    <alternativeName>
        <fullName evidence="17">ATP:riboflavin 5'-phosphotransferase</fullName>
    </alternativeName>
    <alternativeName>
        <fullName evidence="16">Flavin mononucleotide kinase 1</fullName>
    </alternativeName>
    <alternativeName>
        <fullName evidence="15">Flavokinase</fullName>
    </alternativeName>
</protein>
<evidence type="ECO:0000256" key="17">
    <source>
        <dbReference type="ARBA" id="ARBA00077632"/>
    </source>
</evidence>
<feature type="region of interest" description="Disordered" evidence="18">
    <location>
        <begin position="1"/>
        <end position="28"/>
    </location>
</feature>
<evidence type="ECO:0000256" key="9">
    <source>
        <dbReference type="ARBA" id="ARBA00022679"/>
    </source>
</evidence>
<sequence length="179" mass="20189">MDDSAEHASVPTVRPDTRPEVVDSEDGPATPFPICLSGEIVKGFGRGSKELGIPTANLAEEAIPKLLEHAESGIYYGLASIDGNDNVYDMVMSVGWNPYYKNTVRSAEVHVIHKFHDDFYNKNLKVIVVGFIRPEYNYTDLDSLVADINEDIRVAQRSLARPAYRKYREDDFFHKSIKH</sequence>
<keyword evidence="12 20" id="KW-0418">Kinase</keyword>
<keyword evidence="21" id="KW-1185">Reference proteome</keyword>
<name>R4XBC7_TAPDE</name>
<comment type="similarity">
    <text evidence="4">Belongs to the flavokinase family.</text>
</comment>
<keyword evidence="8" id="KW-0288">FMN</keyword>
<evidence type="ECO:0000256" key="13">
    <source>
        <dbReference type="ARBA" id="ARBA00022833"/>
    </source>
</evidence>
<evidence type="ECO:0000256" key="5">
    <source>
        <dbReference type="ARBA" id="ARBA00012105"/>
    </source>
</evidence>
<keyword evidence="13" id="KW-0862">Zinc</keyword>
<comment type="function">
    <text evidence="2">Catalyzes the phosphorylation of riboflavin (vitamin B2) to form flavin mononucleotide (FMN) coenzyme.</text>
</comment>
<evidence type="ECO:0000259" key="19">
    <source>
        <dbReference type="SMART" id="SM00904"/>
    </source>
</evidence>
<dbReference type="VEuPathDB" id="FungiDB:TAPDE_003325"/>
<dbReference type="UniPathway" id="UPA00276">
    <property type="reaction ID" value="UER00406"/>
</dbReference>
<evidence type="ECO:0000256" key="1">
    <source>
        <dbReference type="ARBA" id="ARBA00001947"/>
    </source>
</evidence>
<gene>
    <name evidence="20" type="ORF">TAPDE_003325</name>
</gene>
<feature type="domain" description="Riboflavin kinase" evidence="19">
    <location>
        <begin position="29"/>
        <end position="160"/>
    </location>
</feature>
<evidence type="ECO:0000256" key="4">
    <source>
        <dbReference type="ARBA" id="ARBA00010108"/>
    </source>
</evidence>
<dbReference type="GO" id="GO:0008531">
    <property type="term" value="F:riboflavin kinase activity"/>
    <property type="evidence" value="ECO:0007669"/>
    <property type="project" value="UniProtKB-EC"/>
</dbReference>
<proteinExistence type="inferred from homology"/>
<evidence type="ECO:0000256" key="12">
    <source>
        <dbReference type="ARBA" id="ARBA00022777"/>
    </source>
</evidence>
<dbReference type="EC" id="2.7.1.26" evidence="5"/>
<dbReference type="eggNOG" id="KOG3110">
    <property type="taxonomic scope" value="Eukaryota"/>
</dbReference>
<evidence type="ECO:0000256" key="15">
    <source>
        <dbReference type="ARBA" id="ARBA00029789"/>
    </source>
</evidence>
<evidence type="ECO:0000256" key="18">
    <source>
        <dbReference type="SAM" id="MobiDB-lite"/>
    </source>
</evidence>
<dbReference type="Gene3D" id="2.40.30.30">
    <property type="entry name" value="Riboflavin kinase-like"/>
    <property type="match status" value="1"/>
</dbReference>
<dbReference type="InterPro" id="IPR023465">
    <property type="entry name" value="Riboflavin_kinase_dom_sf"/>
</dbReference>
<evidence type="ECO:0000313" key="20">
    <source>
        <dbReference type="EMBL" id="CCG83154.1"/>
    </source>
</evidence>
<reference evidence="20 21" key="1">
    <citation type="journal article" date="2013" name="MBio">
        <title>Genome sequencing of the plant pathogen Taphrina deformans, the causal agent of peach leaf curl.</title>
        <authorList>
            <person name="Cisse O.H."/>
            <person name="Almeida J.M.G.C.F."/>
            <person name="Fonseca A."/>
            <person name="Kumar A.A."/>
            <person name="Salojaervi J."/>
            <person name="Overmyer K."/>
            <person name="Hauser P.M."/>
            <person name="Pagni M."/>
        </authorList>
    </citation>
    <scope>NUCLEOTIDE SEQUENCE [LARGE SCALE GENOMIC DNA]</scope>
    <source>
        <strain evidence="21">PYCC 5710 / ATCC 11124 / CBS 356.35 / IMI 108563 / JCM 9778 / NBRC 8474</strain>
    </source>
</reference>
<evidence type="ECO:0000256" key="16">
    <source>
        <dbReference type="ARBA" id="ARBA00029960"/>
    </source>
</evidence>
<keyword evidence="7" id="KW-0285">Flavoprotein</keyword>
<accession>R4XBC7</accession>
<dbReference type="PANTHER" id="PTHR22749">
    <property type="entry name" value="RIBOFLAVIN KINASE/FMN ADENYLYLTRANSFERASE"/>
    <property type="match status" value="1"/>
</dbReference>
<evidence type="ECO:0000256" key="10">
    <source>
        <dbReference type="ARBA" id="ARBA00022723"/>
    </source>
</evidence>
<evidence type="ECO:0000256" key="3">
    <source>
        <dbReference type="ARBA" id="ARBA00005201"/>
    </source>
</evidence>
<comment type="caution">
    <text evidence="20">The sequence shown here is derived from an EMBL/GenBank/DDBJ whole genome shotgun (WGS) entry which is preliminary data.</text>
</comment>
<comment type="cofactor">
    <cofactor evidence="1">
        <name>Zn(2+)</name>
        <dbReference type="ChEBI" id="CHEBI:29105"/>
    </cofactor>
</comment>
<organism evidence="20 21">
    <name type="scientific">Taphrina deformans (strain PYCC 5710 / ATCC 11124 / CBS 356.35 / IMI 108563 / JCM 9778 / NBRC 8474)</name>
    <name type="common">Peach leaf curl fungus</name>
    <name type="synonym">Lalaria deformans</name>
    <dbReference type="NCBI Taxonomy" id="1097556"/>
    <lineage>
        <taxon>Eukaryota</taxon>
        <taxon>Fungi</taxon>
        <taxon>Dikarya</taxon>
        <taxon>Ascomycota</taxon>
        <taxon>Taphrinomycotina</taxon>
        <taxon>Taphrinomycetes</taxon>
        <taxon>Taphrinales</taxon>
        <taxon>Taphrinaceae</taxon>
        <taxon>Taphrina</taxon>
    </lineage>
</organism>
<evidence type="ECO:0000256" key="8">
    <source>
        <dbReference type="ARBA" id="ARBA00022643"/>
    </source>
</evidence>
<dbReference type="OrthoDB" id="276388at2759"/>
<keyword evidence="10" id="KW-0479">Metal-binding</keyword>
<dbReference type="Proteomes" id="UP000013776">
    <property type="component" value="Unassembled WGS sequence"/>
</dbReference>
<dbReference type="SMART" id="SM00904">
    <property type="entry name" value="Flavokinase"/>
    <property type="match status" value="1"/>
</dbReference>
<evidence type="ECO:0000256" key="11">
    <source>
        <dbReference type="ARBA" id="ARBA00022741"/>
    </source>
</evidence>
<dbReference type="PANTHER" id="PTHR22749:SF6">
    <property type="entry name" value="RIBOFLAVIN KINASE"/>
    <property type="match status" value="1"/>
</dbReference>
<keyword evidence="9" id="KW-0808">Transferase</keyword>
<evidence type="ECO:0000256" key="7">
    <source>
        <dbReference type="ARBA" id="ARBA00022630"/>
    </source>
</evidence>
<dbReference type="FunFam" id="2.40.30.30:FF:000002">
    <property type="entry name" value="Riboflavin kinase, putative"/>
    <property type="match status" value="1"/>
</dbReference>
<dbReference type="GO" id="GO:0009398">
    <property type="term" value="P:FMN biosynthetic process"/>
    <property type="evidence" value="ECO:0007669"/>
    <property type="project" value="UniProtKB-UniPathway"/>
</dbReference>
<dbReference type="GO" id="GO:0009231">
    <property type="term" value="P:riboflavin biosynthetic process"/>
    <property type="evidence" value="ECO:0007669"/>
    <property type="project" value="InterPro"/>
</dbReference>
<dbReference type="STRING" id="1097556.R4XBC7"/>
<dbReference type="EMBL" id="CAHR02000126">
    <property type="protein sequence ID" value="CCG83154.1"/>
    <property type="molecule type" value="Genomic_DNA"/>
</dbReference>
<evidence type="ECO:0000256" key="6">
    <source>
        <dbReference type="ARBA" id="ARBA00017394"/>
    </source>
</evidence>
<keyword evidence="11" id="KW-0547">Nucleotide-binding</keyword>
<comment type="pathway">
    <text evidence="3">Cofactor biosynthesis; FMN biosynthesis; FMN from riboflavin (ATP route): step 1/1.</text>
</comment>
<evidence type="ECO:0000256" key="2">
    <source>
        <dbReference type="ARBA" id="ARBA00003572"/>
    </source>
</evidence>
<dbReference type="GO" id="GO:0005739">
    <property type="term" value="C:mitochondrion"/>
    <property type="evidence" value="ECO:0007669"/>
    <property type="project" value="TreeGrafter"/>
</dbReference>
<evidence type="ECO:0000256" key="14">
    <source>
        <dbReference type="ARBA" id="ARBA00022840"/>
    </source>
</evidence>
<dbReference type="GO" id="GO:0046872">
    <property type="term" value="F:metal ion binding"/>
    <property type="evidence" value="ECO:0007669"/>
    <property type="project" value="UniProtKB-KW"/>
</dbReference>
<dbReference type="Pfam" id="PF01687">
    <property type="entry name" value="Flavokinase"/>
    <property type="match status" value="1"/>
</dbReference>